<accession>A0A1L7X6R5</accession>
<dbReference type="Gene3D" id="3.90.1300.10">
    <property type="entry name" value="Amidase signature (AS) domain"/>
    <property type="match status" value="1"/>
</dbReference>
<dbReference type="InterPro" id="IPR023631">
    <property type="entry name" value="Amidase_dom"/>
</dbReference>
<sequence>MAAVLIVLIGAGQVREPCTVIEIGIAEMSPKFWATSLPDSGVLDDPNVKEFLAQWGNQKVYYNHVRKDSQKYPEEPYFLEQGKLHPAYRLYPDTSGSFISSDAQSYSNAVVVQKLLKLGFVMATCDWIDYHAPFNPRADGYQDPSGSSAGSAAAIATYEWVDFAIGTDTLGSIRAPATVQGIFGMRSSIGALDFGGIVPYSIVSSRLRKFVARLESHLGVERTRVNLEEVWQKTNPVQTDLSLSEYFEHVFEWVANPEQRTGFIKEFLEDYRTTFEKAAVVNPQLQFKRDYLPTVTEEQQKKGIELLNTFRSWCEKNVIPSSDESRCTDTIMVLPWSNGEPDYRDKYRESAQKFTGIELFYNLSPYAEAPKLVVPGKLLSISFLPAAWNTS</sequence>
<name>A0A1L7X6R5_9HELO</name>
<gene>
    <name evidence="2" type="ORF">PAC_10606</name>
</gene>
<dbReference type="EMBL" id="FJOG01000016">
    <property type="protein sequence ID" value="CZR60710.1"/>
    <property type="molecule type" value="Genomic_DNA"/>
</dbReference>
<dbReference type="PANTHER" id="PTHR46310:SF7">
    <property type="entry name" value="AMIDASE 1"/>
    <property type="match status" value="1"/>
</dbReference>
<evidence type="ECO:0000313" key="2">
    <source>
        <dbReference type="EMBL" id="CZR60710.1"/>
    </source>
</evidence>
<dbReference type="STRING" id="576137.A0A1L7X6R5"/>
<proteinExistence type="predicted"/>
<evidence type="ECO:0000313" key="3">
    <source>
        <dbReference type="Proteomes" id="UP000184330"/>
    </source>
</evidence>
<organism evidence="2 3">
    <name type="scientific">Phialocephala subalpina</name>
    <dbReference type="NCBI Taxonomy" id="576137"/>
    <lineage>
        <taxon>Eukaryota</taxon>
        <taxon>Fungi</taxon>
        <taxon>Dikarya</taxon>
        <taxon>Ascomycota</taxon>
        <taxon>Pezizomycotina</taxon>
        <taxon>Leotiomycetes</taxon>
        <taxon>Helotiales</taxon>
        <taxon>Mollisiaceae</taxon>
        <taxon>Phialocephala</taxon>
        <taxon>Phialocephala fortinii species complex</taxon>
    </lineage>
</organism>
<feature type="domain" description="Amidase" evidence="1">
    <location>
        <begin position="125"/>
        <end position="202"/>
    </location>
</feature>
<protein>
    <recommendedName>
        <fullName evidence="1">Amidase domain-containing protein</fullName>
    </recommendedName>
</protein>
<evidence type="ECO:0000259" key="1">
    <source>
        <dbReference type="Pfam" id="PF01425"/>
    </source>
</evidence>
<keyword evidence="3" id="KW-1185">Reference proteome</keyword>
<reference evidence="2 3" key="1">
    <citation type="submission" date="2016-03" db="EMBL/GenBank/DDBJ databases">
        <authorList>
            <person name="Ploux O."/>
        </authorList>
    </citation>
    <scope>NUCLEOTIDE SEQUENCE [LARGE SCALE GENOMIC DNA]</scope>
    <source>
        <strain evidence="2 3">UAMH 11012</strain>
    </source>
</reference>
<dbReference type="InterPro" id="IPR036928">
    <property type="entry name" value="AS_sf"/>
</dbReference>
<dbReference type="AlphaFoldDB" id="A0A1L7X6R5"/>
<dbReference type="SUPFAM" id="SSF75304">
    <property type="entry name" value="Amidase signature (AS) enzymes"/>
    <property type="match status" value="1"/>
</dbReference>
<dbReference type="Proteomes" id="UP000184330">
    <property type="component" value="Unassembled WGS sequence"/>
</dbReference>
<dbReference type="Pfam" id="PF01425">
    <property type="entry name" value="Amidase"/>
    <property type="match status" value="1"/>
</dbReference>
<dbReference type="PANTHER" id="PTHR46310">
    <property type="entry name" value="AMIDASE 1"/>
    <property type="match status" value="1"/>
</dbReference>
<dbReference type="OrthoDB" id="5423360at2759"/>